<evidence type="ECO:0000313" key="4">
    <source>
        <dbReference type="EMBL" id="KQL49543.1"/>
    </source>
</evidence>
<name>A0ABR5NDD1_BRECH</name>
<dbReference type="PROSITE" id="PS51186">
    <property type="entry name" value="GNAT"/>
    <property type="match status" value="1"/>
</dbReference>
<gene>
    <name evidence="4" type="ORF">AN963_07325</name>
</gene>
<proteinExistence type="predicted"/>
<organism evidence="4 5">
    <name type="scientific">Brevibacillus choshinensis</name>
    <dbReference type="NCBI Taxonomy" id="54911"/>
    <lineage>
        <taxon>Bacteria</taxon>
        <taxon>Bacillati</taxon>
        <taxon>Bacillota</taxon>
        <taxon>Bacilli</taxon>
        <taxon>Bacillales</taxon>
        <taxon>Paenibacillaceae</taxon>
        <taxon>Brevibacillus</taxon>
    </lineage>
</organism>
<keyword evidence="5" id="KW-1185">Reference proteome</keyword>
<dbReference type="CDD" id="cd04301">
    <property type="entry name" value="NAT_SF"/>
    <property type="match status" value="1"/>
</dbReference>
<keyword evidence="1" id="KW-0808">Transferase</keyword>
<feature type="domain" description="N-acetyltransferase" evidence="3">
    <location>
        <begin position="3"/>
        <end position="144"/>
    </location>
</feature>
<protein>
    <recommendedName>
        <fullName evidence="3">N-acetyltransferase domain-containing protein</fullName>
    </recommendedName>
</protein>
<keyword evidence="2" id="KW-0012">Acyltransferase</keyword>
<evidence type="ECO:0000313" key="5">
    <source>
        <dbReference type="Proteomes" id="UP000051063"/>
    </source>
</evidence>
<accession>A0ABR5NDD1</accession>
<reference evidence="4 5" key="1">
    <citation type="submission" date="2015-09" db="EMBL/GenBank/DDBJ databases">
        <title>Genome sequencing project for genomic taxonomy and phylogenomics of Bacillus-like bacteria.</title>
        <authorList>
            <person name="Liu B."/>
            <person name="Wang J."/>
            <person name="Zhu Y."/>
            <person name="Liu G."/>
            <person name="Chen Q."/>
            <person name="Chen Z."/>
            <person name="Lan J."/>
            <person name="Che J."/>
            <person name="Ge C."/>
            <person name="Shi H."/>
            <person name="Pan Z."/>
            <person name="Liu X."/>
        </authorList>
    </citation>
    <scope>NUCLEOTIDE SEQUENCE [LARGE SCALE GENOMIC DNA]</scope>
    <source>
        <strain evidence="4 5">DSM 8552</strain>
    </source>
</reference>
<evidence type="ECO:0000256" key="1">
    <source>
        <dbReference type="ARBA" id="ARBA00022679"/>
    </source>
</evidence>
<evidence type="ECO:0000256" key="2">
    <source>
        <dbReference type="ARBA" id="ARBA00023315"/>
    </source>
</evidence>
<dbReference type="EMBL" id="LJJB01000007">
    <property type="protein sequence ID" value="KQL49543.1"/>
    <property type="molecule type" value="Genomic_DNA"/>
</dbReference>
<dbReference type="InterPro" id="IPR000182">
    <property type="entry name" value="GNAT_dom"/>
</dbReference>
<sequence length="144" mass="16445">MNITYRKARREDAFELARLSSQLGYPVDRGELEKRLKAVLEAHQHVVFIAEQSDQLVGWIHAHERLLIESASFIEIGGLIVDAECRGNGVGRNLVRLCEEWAVGEGYTKIRVRTNASRMDARAFYSRIGYHEVKSQQVFDKQIG</sequence>
<dbReference type="PANTHER" id="PTHR43877">
    <property type="entry name" value="AMINOALKYLPHOSPHONATE N-ACETYLTRANSFERASE-RELATED-RELATED"/>
    <property type="match status" value="1"/>
</dbReference>
<dbReference type="InterPro" id="IPR050832">
    <property type="entry name" value="Bact_Acetyltransf"/>
</dbReference>
<evidence type="ECO:0000259" key="3">
    <source>
        <dbReference type="PROSITE" id="PS51186"/>
    </source>
</evidence>
<comment type="caution">
    <text evidence="4">The sequence shown here is derived from an EMBL/GenBank/DDBJ whole genome shotgun (WGS) entry which is preliminary data.</text>
</comment>
<dbReference type="SUPFAM" id="SSF55729">
    <property type="entry name" value="Acyl-CoA N-acyltransferases (Nat)"/>
    <property type="match status" value="1"/>
</dbReference>
<dbReference type="InterPro" id="IPR016181">
    <property type="entry name" value="Acyl_CoA_acyltransferase"/>
</dbReference>
<dbReference type="Pfam" id="PF00583">
    <property type="entry name" value="Acetyltransf_1"/>
    <property type="match status" value="1"/>
</dbReference>
<dbReference type="RefSeq" id="WP_055743847.1">
    <property type="nucleotide sequence ID" value="NZ_LJJB01000007.1"/>
</dbReference>
<dbReference type="Proteomes" id="UP000051063">
    <property type="component" value="Unassembled WGS sequence"/>
</dbReference>
<dbReference type="Gene3D" id="3.40.630.30">
    <property type="match status" value="1"/>
</dbReference>